<keyword evidence="8" id="KW-1185">Reference proteome</keyword>
<organism evidence="7 8">
    <name type="scientific">Cytobacillus depressus</name>
    <dbReference type="NCBI Taxonomy" id="1602942"/>
    <lineage>
        <taxon>Bacteria</taxon>
        <taxon>Bacillati</taxon>
        <taxon>Bacillota</taxon>
        <taxon>Bacilli</taxon>
        <taxon>Bacillales</taxon>
        <taxon>Bacillaceae</taxon>
        <taxon>Cytobacillus</taxon>
    </lineage>
</organism>
<dbReference type="OrthoDB" id="9787430at2"/>
<evidence type="ECO:0000313" key="8">
    <source>
        <dbReference type="Proteomes" id="UP000481030"/>
    </source>
</evidence>
<comment type="similarity">
    <text evidence="2">Belongs to the UPF0754 family.</text>
</comment>
<evidence type="ECO:0000256" key="4">
    <source>
        <dbReference type="ARBA" id="ARBA00022989"/>
    </source>
</evidence>
<gene>
    <name evidence="7" type="ORF">F7731_05675</name>
</gene>
<evidence type="ECO:0000256" key="2">
    <source>
        <dbReference type="ARBA" id="ARBA00008053"/>
    </source>
</evidence>
<keyword evidence="3 6" id="KW-0812">Transmembrane</keyword>
<dbReference type="InterPro" id="IPR016991">
    <property type="entry name" value="UCP032178"/>
</dbReference>
<protein>
    <submittedName>
        <fullName evidence="7">DUF445 family protein</fullName>
    </submittedName>
</protein>
<dbReference type="PIRSF" id="PIRSF032178">
    <property type="entry name" value="UCP032178"/>
    <property type="match status" value="1"/>
</dbReference>
<dbReference type="EMBL" id="WBOS01000002">
    <property type="protein sequence ID" value="KAB2337114.1"/>
    <property type="molecule type" value="Genomic_DNA"/>
</dbReference>
<dbReference type="Pfam" id="PF04286">
    <property type="entry name" value="DUF445"/>
    <property type="match status" value="1"/>
</dbReference>
<accession>A0A6L3V6N9</accession>
<name>A0A6L3V6N9_9BACI</name>
<dbReference type="RefSeq" id="WP_151533799.1">
    <property type="nucleotide sequence ID" value="NZ_WBOS01000002.1"/>
</dbReference>
<dbReference type="GO" id="GO:0005886">
    <property type="term" value="C:plasma membrane"/>
    <property type="evidence" value="ECO:0007669"/>
    <property type="project" value="UniProtKB-SubCell"/>
</dbReference>
<evidence type="ECO:0000256" key="6">
    <source>
        <dbReference type="SAM" id="Phobius"/>
    </source>
</evidence>
<proteinExistence type="inferred from homology"/>
<evidence type="ECO:0000313" key="7">
    <source>
        <dbReference type="EMBL" id="KAB2337114.1"/>
    </source>
</evidence>
<evidence type="ECO:0000256" key="3">
    <source>
        <dbReference type="ARBA" id="ARBA00022692"/>
    </source>
</evidence>
<dbReference type="Proteomes" id="UP000481030">
    <property type="component" value="Unassembled WGS sequence"/>
</dbReference>
<dbReference type="PANTHER" id="PTHR35791:SF1">
    <property type="entry name" value="UPF0754 MEMBRANE PROTEIN YHEB"/>
    <property type="match status" value="1"/>
</dbReference>
<evidence type="ECO:0000256" key="5">
    <source>
        <dbReference type="ARBA" id="ARBA00023136"/>
    </source>
</evidence>
<evidence type="ECO:0000256" key="1">
    <source>
        <dbReference type="ARBA" id="ARBA00004236"/>
    </source>
</evidence>
<sequence length="378" mass="43628">MKILLTILLMVTIGAVINGFTNYLAIKMLFRPHKALYIGKWRVPFTPGLIPKRRDELAVQMGKMVVNHLLTPESIKRKFLNENFQKEMTGVVQRELDHFLISEKSPAQLLDSLGIKNVHEKTEKHLNEVVEQKFESVLEKYRHQPLKMFIPEKVIETVNGKIPEISKFILQKGIDYFSSLEGNLRIQKMADDFLKERSGVLGSMMQMFMGNIKIADRIQPEIIKFLKNEGTADIITELLKKEWDKILEWEAAKIEEQFNKEDVLSFVKKSISNILKLEQLFHAPISKWSEAYRAEIIDTMVPRSTELFGGWLTGRVDMLMERLRLQEIIREQVEAFPVERLEEMVLTIINSELKMITLLGAMIGGFIGLFQGILAVVL</sequence>
<reference evidence="7 8" key="1">
    <citation type="journal article" date="2016" name="Antonie Van Leeuwenhoek">
        <title>Bacillus depressus sp. nov., isolated from soil of a sunflower field.</title>
        <authorList>
            <person name="Wei X."/>
            <person name="Xin D."/>
            <person name="Xin Y."/>
            <person name="Zhang H."/>
            <person name="Wang T."/>
            <person name="Zhang J."/>
        </authorList>
    </citation>
    <scope>NUCLEOTIDE SEQUENCE [LARGE SCALE GENOMIC DNA]</scope>
    <source>
        <strain evidence="7 8">BZ1</strain>
    </source>
</reference>
<comment type="subcellular location">
    <subcellularLocation>
        <location evidence="1">Cell membrane</location>
    </subcellularLocation>
</comment>
<dbReference type="AlphaFoldDB" id="A0A6L3V6N9"/>
<keyword evidence="4 6" id="KW-1133">Transmembrane helix</keyword>
<keyword evidence="5 6" id="KW-0472">Membrane</keyword>
<dbReference type="PANTHER" id="PTHR35791">
    <property type="entry name" value="UPF0754 MEMBRANE PROTEIN YHEB"/>
    <property type="match status" value="1"/>
</dbReference>
<dbReference type="InterPro" id="IPR007383">
    <property type="entry name" value="DUF445"/>
</dbReference>
<comment type="caution">
    <text evidence="7">The sequence shown here is derived from an EMBL/GenBank/DDBJ whole genome shotgun (WGS) entry which is preliminary data.</text>
</comment>
<feature type="transmembrane region" description="Helical" evidence="6">
    <location>
        <begin position="355"/>
        <end position="377"/>
    </location>
</feature>